<keyword evidence="1" id="KW-1133">Transmembrane helix</keyword>
<name>A0A2J0Q8I9_9BACT</name>
<keyword evidence="1" id="KW-0812">Transmembrane</keyword>
<evidence type="ECO:0000313" key="2">
    <source>
        <dbReference type="EMBL" id="PJE51548.1"/>
    </source>
</evidence>
<evidence type="ECO:0000313" key="3">
    <source>
        <dbReference type="Proteomes" id="UP000228496"/>
    </source>
</evidence>
<organism evidence="2 3">
    <name type="scientific">Candidatus Yanofskybacteria bacterium CG10_big_fil_rev_8_21_14_0_10_36_16</name>
    <dbReference type="NCBI Taxonomy" id="1975096"/>
    <lineage>
        <taxon>Bacteria</taxon>
        <taxon>Candidatus Yanofskyibacteriota</taxon>
    </lineage>
</organism>
<sequence length="101" mass="12048">MSLGIIIAIGILAIFFLYNEVRVLERKLQVVFEYFDLKERIDDVCTDDENYSVQEELKKLIPTCEHIDRRVKEFCPELRSKQITASDYLMKYIEEFSIGRY</sequence>
<dbReference type="Proteomes" id="UP000228496">
    <property type="component" value="Unassembled WGS sequence"/>
</dbReference>
<keyword evidence="1" id="KW-0472">Membrane</keyword>
<comment type="caution">
    <text evidence="2">The sequence shown here is derived from an EMBL/GenBank/DDBJ whole genome shotgun (WGS) entry which is preliminary data.</text>
</comment>
<evidence type="ECO:0000256" key="1">
    <source>
        <dbReference type="SAM" id="Phobius"/>
    </source>
</evidence>
<dbReference type="AlphaFoldDB" id="A0A2J0Q8I9"/>
<accession>A0A2J0Q8I9</accession>
<feature type="transmembrane region" description="Helical" evidence="1">
    <location>
        <begin position="6"/>
        <end position="24"/>
    </location>
</feature>
<protein>
    <submittedName>
        <fullName evidence="2">Uncharacterized protein</fullName>
    </submittedName>
</protein>
<reference evidence="2 3" key="1">
    <citation type="submission" date="2017-09" db="EMBL/GenBank/DDBJ databases">
        <title>Depth-based differentiation of microbial function through sediment-hosted aquifers and enrichment of novel symbionts in the deep terrestrial subsurface.</title>
        <authorList>
            <person name="Probst A.J."/>
            <person name="Ladd B."/>
            <person name="Jarett J.K."/>
            <person name="Geller-Mcgrath D.E."/>
            <person name="Sieber C.M."/>
            <person name="Emerson J.B."/>
            <person name="Anantharaman K."/>
            <person name="Thomas B.C."/>
            <person name="Malmstrom R."/>
            <person name="Stieglmeier M."/>
            <person name="Klingl A."/>
            <person name="Woyke T."/>
            <person name="Ryan C.M."/>
            <person name="Banfield J.F."/>
        </authorList>
    </citation>
    <scope>NUCLEOTIDE SEQUENCE [LARGE SCALE GENOMIC DNA]</scope>
    <source>
        <strain evidence="2">CG10_big_fil_rev_8_21_14_0_10_36_16</strain>
    </source>
</reference>
<proteinExistence type="predicted"/>
<dbReference type="EMBL" id="PCXQ01000001">
    <property type="protein sequence ID" value="PJE51548.1"/>
    <property type="molecule type" value="Genomic_DNA"/>
</dbReference>
<gene>
    <name evidence="2" type="ORF">COV29_00100</name>
</gene>